<comment type="cofactor">
    <cofactor evidence="6">
        <name>Zn(2+)</name>
        <dbReference type="ChEBI" id="CHEBI:29105"/>
    </cofactor>
</comment>
<keyword evidence="4 6" id="KW-0862">Zinc</keyword>
<gene>
    <name evidence="6" type="primary">dabA</name>
    <name evidence="7" type="ORF">SAMN05216429_109106</name>
</gene>
<organism evidence="7 8">
    <name type="scientific">Marinobacter persicus</name>
    <dbReference type="NCBI Taxonomy" id="930118"/>
    <lineage>
        <taxon>Bacteria</taxon>
        <taxon>Pseudomonadati</taxon>
        <taxon>Pseudomonadota</taxon>
        <taxon>Gammaproteobacteria</taxon>
        <taxon>Pseudomonadales</taxon>
        <taxon>Marinobacteraceae</taxon>
        <taxon>Marinobacter</taxon>
    </lineage>
</organism>
<evidence type="ECO:0000256" key="6">
    <source>
        <dbReference type="HAMAP-Rule" id="MF_01871"/>
    </source>
</evidence>
<sequence length="808" mass="90245">MNSAENQAMIHETFYLTAIQEACHRIAPTWPLDRWIAVNPWWGHKDQPAAVAHRELLHLNGTGMLMPPAFYLTAWREGRITTASLRAAASECGAASPDADNLVRQLEQCGPDRVPFVSATALLMARTETPYAQKVRHLVGRVCSQYFDQRQARWTTSHQQDGLYRYWLKRAAPLLGRSLEADRVRHHLGRLSGDWQQDLVRIGEELVGHAPQHSGLSTLSMLSHHLMLQVLGWASWCRGEDFRNELDGQTTTFAPELAVSMLVCEWLAVETLPATALEQLWLQPEQSGESRQVREWDELLWTWHRAYERAWQDRFLHLLGERKAGVEPGQGSAPEVQAAFCIDVRSEVMRRRLEEVSPGVQTLGVAGFFGMPVCHGRQGPEPSENRLPGLLAPSVGYQESTGDDGLDRQVNDTRYHRQRVRDAVRRAKYSSLSTFTVVETTGLAWAWKLVRDSLKRNPGSRETHESGQWLTLDGQPLPMEHRVDLAEGLLRAMSLTTGFAPLLLLVGHGAHADNNPNQAGLACGACGGKNGGMNARLAAELLNEPRVRQGLAGRGIHIPESTLVLAAEHCTITDRVQILDESQVSPEQNQVLRRLKAALAKAGEGCRSERAAALGLAGSDDEELLRKLEERTRNWAEVRPEWGLANNAAMIIAPRHRTRGLALNGRTFLHDYRPGDDPSGEILGALMNAPMVVANWINLQYFASVTQPEVYGAGNKLLHSVVGGNIGVVEGNSMDLRIGLPWQSVHDGERFRHEPMRLTVVIDAPADRIQRIIEDSPNVRALVENQWLWLCRFTDTGVERFRDGQWQL</sequence>
<protein>
    <recommendedName>
        <fullName evidence="6">Probable inorganic carbon transporter subunit DabA</fullName>
    </recommendedName>
</protein>
<dbReference type="Pfam" id="PF10070">
    <property type="entry name" value="DabA"/>
    <property type="match status" value="1"/>
</dbReference>
<evidence type="ECO:0000256" key="1">
    <source>
        <dbReference type="ARBA" id="ARBA00022448"/>
    </source>
</evidence>
<evidence type="ECO:0000313" key="7">
    <source>
        <dbReference type="EMBL" id="SFK04524.1"/>
    </source>
</evidence>
<dbReference type="RefSeq" id="WP_091705530.1">
    <property type="nucleotide sequence ID" value="NZ_BMYN01000005.1"/>
</dbReference>
<dbReference type="HAMAP" id="MF_01871">
    <property type="entry name" value="DabA"/>
    <property type="match status" value="1"/>
</dbReference>
<feature type="binding site" evidence="6">
    <location>
        <position position="341"/>
    </location>
    <ligand>
        <name>Zn(2+)</name>
        <dbReference type="ChEBI" id="CHEBI:29105"/>
    </ligand>
</feature>
<feature type="binding site" evidence="6">
    <location>
        <position position="523"/>
    </location>
    <ligand>
        <name>Zn(2+)</name>
        <dbReference type="ChEBI" id="CHEBI:29105"/>
    </ligand>
</feature>
<comment type="subunit">
    <text evidence="6">Forms a complex with DabB.</text>
</comment>
<keyword evidence="5 6" id="KW-0472">Membrane</keyword>
<dbReference type="PANTHER" id="PTHR38344:SF1">
    <property type="entry name" value="INORGANIC CARBON TRANSPORTER SUBUNIT DABA-RELATED"/>
    <property type="match status" value="1"/>
</dbReference>
<keyword evidence="3 6" id="KW-0479">Metal-binding</keyword>
<comment type="subcellular location">
    <subcellularLocation>
        <location evidence="6">Cell membrane</location>
        <topology evidence="6">Peripheral membrane protein</topology>
    </subcellularLocation>
</comment>
<evidence type="ECO:0000256" key="5">
    <source>
        <dbReference type="ARBA" id="ARBA00023136"/>
    </source>
</evidence>
<comment type="function">
    <text evidence="6">Part of an energy-coupled inorganic carbon pump.</text>
</comment>
<evidence type="ECO:0000256" key="2">
    <source>
        <dbReference type="ARBA" id="ARBA00022475"/>
    </source>
</evidence>
<dbReference type="Proteomes" id="UP000199445">
    <property type="component" value="Unassembled WGS sequence"/>
</dbReference>
<keyword evidence="8" id="KW-1185">Reference proteome</keyword>
<feature type="binding site" evidence="6">
    <location>
        <position position="508"/>
    </location>
    <ligand>
        <name>Zn(2+)</name>
        <dbReference type="ChEBI" id="CHEBI:29105"/>
    </ligand>
</feature>
<dbReference type="EMBL" id="FOSC01000009">
    <property type="protein sequence ID" value="SFK04524.1"/>
    <property type="molecule type" value="Genomic_DNA"/>
</dbReference>
<dbReference type="GO" id="GO:0005886">
    <property type="term" value="C:plasma membrane"/>
    <property type="evidence" value="ECO:0007669"/>
    <property type="project" value="UniProtKB-SubCell"/>
</dbReference>
<evidence type="ECO:0000313" key="8">
    <source>
        <dbReference type="Proteomes" id="UP000199445"/>
    </source>
</evidence>
<keyword evidence="1 6" id="KW-0813">Transport</keyword>
<dbReference type="AlphaFoldDB" id="A0A1I3WA20"/>
<dbReference type="OrthoDB" id="9805101at2"/>
<evidence type="ECO:0000256" key="4">
    <source>
        <dbReference type="ARBA" id="ARBA00022833"/>
    </source>
</evidence>
<dbReference type="PANTHER" id="PTHR38344">
    <property type="entry name" value="UPF0753 PROTEIN AQ_863"/>
    <property type="match status" value="1"/>
</dbReference>
<name>A0A1I3WA20_9GAMM</name>
<comment type="similarity">
    <text evidence="6">Belongs to the inorganic carbon transporter (TC 9.A.2) DabA family.</text>
</comment>
<keyword evidence="2 6" id="KW-1003">Cell membrane</keyword>
<feature type="binding site" evidence="6">
    <location>
        <position position="343"/>
    </location>
    <ligand>
        <name>Zn(2+)</name>
        <dbReference type="ChEBI" id="CHEBI:29105"/>
    </ligand>
</feature>
<accession>A0A1I3WA20</accession>
<evidence type="ECO:0000256" key="3">
    <source>
        <dbReference type="ARBA" id="ARBA00022723"/>
    </source>
</evidence>
<dbReference type="GO" id="GO:0008270">
    <property type="term" value="F:zinc ion binding"/>
    <property type="evidence" value="ECO:0007669"/>
    <property type="project" value="UniProtKB-UniRule"/>
</dbReference>
<dbReference type="InterPro" id="IPR018752">
    <property type="entry name" value="DabA"/>
</dbReference>
<proteinExistence type="inferred from homology"/>
<reference evidence="7 8" key="1">
    <citation type="submission" date="2016-10" db="EMBL/GenBank/DDBJ databases">
        <authorList>
            <person name="de Groot N.N."/>
        </authorList>
    </citation>
    <scope>NUCLEOTIDE SEQUENCE [LARGE SCALE GENOMIC DNA]</scope>
    <source>
        <strain evidence="7 8">IBRC-M 10445</strain>
    </source>
</reference>